<reference evidence="1 2" key="1">
    <citation type="journal article" date="2022" name="Allergy">
        <title>Genome assembly and annotation of Periplaneta americana reveal a comprehensive cockroach allergen profile.</title>
        <authorList>
            <person name="Wang L."/>
            <person name="Xiong Q."/>
            <person name="Saelim N."/>
            <person name="Wang L."/>
            <person name="Nong W."/>
            <person name="Wan A.T."/>
            <person name="Shi M."/>
            <person name="Liu X."/>
            <person name="Cao Q."/>
            <person name="Hui J.H.L."/>
            <person name="Sookrung N."/>
            <person name="Leung T.F."/>
            <person name="Tungtrongchitr A."/>
            <person name="Tsui S.K.W."/>
        </authorList>
    </citation>
    <scope>NUCLEOTIDE SEQUENCE [LARGE SCALE GENOMIC DNA]</scope>
    <source>
        <strain evidence="1">PWHHKU_190912</strain>
    </source>
</reference>
<protein>
    <recommendedName>
        <fullName evidence="3">Reverse transcriptase</fullName>
    </recommendedName>
</protein>
<evidence type="ECO:0008006" key="3">
    <source>
        <dbReference type="Google" id="ProtNLM"/>
    </source>
</evidence>
<organism evidence="1 2">
    <name type="scientific">Periplaneta americana</name>
    <name type="common">American cockroach</name>
    <name type="synonym">Blatta americana</name>
    <dbReference type="NCBI Taxonomy" id="6978"/>
    <lineage>
        <taxon>Eukaryota</taxon>
        <taxon>Metazoa</taxon>
        <taxon>Ecdysozoa</taxon>
        <taxon>Arthropoda</taxon>
        <taxon>Hexapoda</taxon>
        <taxon>Insecta</taxon>
        <taxon>Pterygota</taxon>
        <taxon>Neoptera</taxon>
        <taxon>Polyneoptera</taxon>
        <taxon>Dictyoptera</taxon>
        <taxon>Blattodea</taxon>
        <taxon>Blattoidea</taxon>
        <taxon>Blattidae</taxon>
        <taxon>Blattinae</taxon>
        <taxon>Periplaneta</taxon>
    </lineage>
</organism>
<gene>
    <name evidence="1" type="ORF">ANN_20741</name>
</gene>
<keyword evidence="2" id="KW-1185">Reference proteome</keyword>
<proteinExistence type="predicted"/>
<evidence type="ECO:0000313" key="1">
    <source>
        <dbReference type="EMBL" id="KAJ4432125.1"/>
    </source>
</evidence>
<name>A0ABQ8SE79_PERAM</name>
<evidence type="ECO:0000313" key="2">
    <source>
        <dbReference type="Proteomes" id="UP001148838"/>
    </source>
</evidence>
<comment type="caution">
    <text evidence="1">The sequence shown here is derived from an EMBL/GenBank/DDBJ whole genome shotgun (WGS) entry which is preliminary data.</text>
</comment>
<dbReference type="EMBL" id="JAJSOF020000029">
    <property type="protein sequence ID" value="KAJ4432125.1"/>
    <property type="molecule type" value="Genomic_DNA"/>
</dbReference>
<sequence>MAGLCEDGNEPPCSLKAIRSVPGRSQESRCRHCNEYETLPHVLGVCRKGVLLRNNRHHWVRSQIAECLKKSGKFDIYEEVHCISSTGSTKRADIIAIDNNQKIGFIIDPTIRFEGAEFQPQEVDLEKKRHYEPCFPYLEEKYRIPVCRWEVIGLLFEPLNHVDPLAGSRIHFEFIPEGRTISKETYVAILRHLRDAVGRKTQFVARIIMKIPQHTGRS</sequence>
<accession>A0ABQ8SE79</accession>
<dbReference type="Proteomes" id="UP001148838">
    <property type="component" value="Unassembled WGS sequence"/>
</dbReference>